<evidence type="ECO:0008006" key="3">
    <source>
        <dbReference type="Google" id="ProtNLM"/>
    </source>
</evidence>
<name>A0A7M1WJ81_VIBPH</name>
<feature type="transmembrane region" description="Helical" evidence="1">
    <location>
        <begin position="6"/>
        <end position="22"/>
    </location>
</feature>
<feature type="transmembrane region" description="Helical" evidence="1">
    <location>
        <begin position="374"/>
        <end position="396"/>
    </location>
</feature>
<dbReference type="AlphaFoldDB" id="A0A7M1WJ81"/>
<protein>
    <recommendedName>
        <fullName evidence="3">Oligosaccharide repeat unit polymerase</fullName>
    </recommendedName>
</protein>
<keyword evidence="1" id="KW-0812">Transmembrane</keyword>
<feature type="transmembrane region" description="Helical" evidence="1">
    <location>
        <begin position="123"/>
        <end position="144"/>
    </location>
</feature>
<feature type="transmembrane region" description="Helical" evidence="1">
    <location>
        <begin position="164"/>
        <end position="183"/>
    </location>
</feature>
<evidence type="ECO:0000256" key="1">
    <source>
        <dbReference type="SAM" id="Phobius"/>
    </source>
</evidence>
<accession>A0A7M1WJ81</accession>
<feature type="transmembrane region" description="Helical" evidence="1">
    <location>
        <begin position="403"/>
        <end position="424"/>
    </location>
</feature>
<feature type="transmembrane region" description="Helical" evidence="1">
    <location>
        <begin position="217"/>
        <end position="236"/>
    </location>
</feature>
<feature type="transmembrane region" description="Helical" evidence="1">
    <location>
        <begin position="430"/>
        <end position="450"/>
    </location>
</feature>
<keyword evidence="1" id="KW-0472">Membrane</keyword>
<feature type="transmembrane region" description="Helical" evidence="1">
    <location>
        <begin position="29"/>
        <end position="51"/>
    </location>
</feature>
<dbReference type="EMBL" id="MT898338">
    <property type="protein sequence ID" value="QOS27045.1"/>
    <property type="molecule type" value="Genomic_DNA"/>
</dbReference>
<gene>
    <name evidence="2" type="ORF">VP393_00024</name>
</gene>
<feature type="transmembrane region" description="Helical" evidence="1">
    <location>
        <begin position="243"/>
        <end position="263"/>
    </location>
</feature>
<feature type="transmembrane region" description="Helical" evidence="1">
    <location>
        <begin position="195"/>
        <end position="211"/>
    </location>
</feature>
<reference evidence="2" key="1">
    <citation type="submission" date="2020-08" db="EMBL/GenBank/DDBJ databases">
        <title>Genetic structure, function and evolution of capsule biosynthesis loci in Vibrio parahaemolyticus.</title>
        <authorList>
            <person name="Li L."/>
            <person name="Bian S."/>
        </authorList>
    </citation>
    <scope>NUCLEOTIDE SEQUENCE</scope>
    <source>
        <strain evidence="2">VP393</strain>
    </source>
</reference>
<proteinExistence type="predicted"/>
<evidence type="ECO:0000313" key="2">
    <source>
        <dbReference type="EMBL" id="QOS27045.1"/>
    </source>
</evidence>
<organism evidence="2">
    <name type="scientific">Vibrio parahaemolyticus</name>
    <dbReference type="NCBI Taxonomy" id="670"/>
    <lineage>
        <taxon>Bacteria</taxon>
        <taxon>Pseudomonadati</taxon>
        <taxon>Pseudomonadota</taxon>
        <taxon>Gammaproteobacteria</taxon>
        <taxon>Vibrionales</taxon>
        <taxon>Vibrionaceae</taxon>
        <taxon>Vibrio</taxon>
    </lineage>
</organism>
<keyword evidence="1" id="KW-1133">Transmembrane helix</keyword>
<sequence length="451" mass="51912">MVLLSIFSLMTMAIFTYIVFKIDYQKQTVVKGIGLGLIYFVFIPLIPPIFFHQTRVQSQYATWSIFSLNDSYLSLLMIVLFSIIWIILCQIIYSSLAKIKEHVKYYECIDESSEQNHKVKKLWLAYCISGLGCVSIITFFLIVFKSSGAKWTEHHEVMAVILGPTLYSVIKMMSVALMIVSSVSIQSIIKVKGESITLTFLYFMIPIYEMITSSNRIYVFTFAIIYIFLNVSNLSIKKKLTYSVGAFFAIYFFILWGSIRAFIHDHSFIESLEKAVEYQSYTQSNIEQYSDEIVNVINSVTEGTNVYVLKQVIDDFPNKYEFITYQPYLKILSIIIPRTIWPDKPESAPLFFANLYNPEIEGFSLNGTILAEGYASFGFLGMFTIIILMSYVLLILKYISNNFLGNYFSTVITLFFGFMCVRYGALSDVVLMVLFTIISLLIINIMQRFIK</sequence>
<feature type="transmembrane region" description="Helical" evidence="1">
    <location>
        <begin position="71"/>
        <end position="93"/>
    </location>
</feature>